<dbReference type="AlphaFoldDB" id="A0A7S4W3I1"/>
<keyword evidence="1" id="KW-0479">Metal-binding</keyword>
<feature type="compositionally biased region" description="Low complexity" evidence="2">
    <location>
        <begin position="80"/>
        <end position="92"/>
    </location>
</feature>
<sequence>MIHLTCLAEPMKEHEFGLQKQTESEGGVCFPAPPVIEQVHASPDLLYIGSHSTSASDPADDGSSSQASPPTCLLRSSGWPRQPQLPGAGLPPGVTARSECMSYLAEIAAEAMKRAAKDAHIHHHRERRGWAVIARVSADELAHLAEPLTTARREVLHHIRALSGIVPLRYREKTQGFCISIGFVENKYQACWDATKTGQCCRGQTCRWEHPRNIRHLFVVMKLASSGASLQGGEGRQESEEAEVTG</sequence>
<accession>A0A7S4W3I1</accession>
<protein>
    <recommendedName>
        <fullName evidence="3">C3H1-type domain-containing protein</fullName>
    </recommendedName>
</protein>
<dbReference type="GO" id="GO:0008270">
    <property type="term" value="F:zinc ion binding"/>
    <property type="evidence" value="ECO:0007669"/>
    <property type="project" value="UniProtKB-KW"/>
</dbReference>
<feature type="region of interest" description="Disordered" evidence="2">
    <location>
        <begin position="48"/>
        <end position="92"/>
    </location>
</feature>
<dbReference type="InterPro" id="IPR000571">
    <property type="entry name" value="Znf_CCCH"/>
</dbReference>
<gene>
    <name evidence="4" type="ORF">AMON00008_LOCUS51981</name>
</gene>
<organism evidence="4">
    <name type="scientific">Alexandrium monilatum</name>
    <dbReference type="NCBI Taxonomy" id="311494"/>
    <lineage>
        <taxon>Eukaryota</taxon>
        <taxon>Sar</taxon>
        <taxon>Alveolata</taxon>
        <taxon>Dinophyceae</taxon>
        <taxon>Gonyaulacales</taxon>
        <taxon>Pyrocystaceae</taxon>
        <taxon>Alexandrium</taxon>
    </lineage>
</organism>
<evidence type="ECO:0000259" key="3">
    <source>
        <dbReference type="PROSITE" id="PS50103"/>
    </source>
</evidence>
<feature type="domain" description="C3H1-type" evidence="3">
    <location>
        <begin position="185"/>
        <end position="213"/>
    </location>
</feature>
<evidence type="ECO:0000313" key="4">
    <source>
        <dbReference type="EMBL" id="CAE4649307.1"/>
    </source>
</evidence>
<keyword evidence="1" id="KW-0862">Zinc</keyword>
<proteinExistence type="predicted"/>
<feature type="zinc finger region" description="C3H1-type" evidence="1">
    <location>
        <begin position="185"/>
        <end position="213"/>
    </location>
</feature>
<dbReference type="PROSITE" id="PS50103">
    <property type="entry name" value="ZF_C3H1"/>
    <property type="match status" value="1"/>
</dbReference>
<evidence type="ECO:0000256" key="2">
    <source>
        <dbReference type="SAM" id="MobiDB-lite"/>
    </source>
</evidence>
<dbReference type="EMBL" id="HBNR01073279">
    <property type="protein sequence ID" value="CAE4649307.1"/>
    <property type="molecule type" value="Transcribed_RNA"/>
</dbReference>
<keyword evidence="1" id="KW-0863">Zinc-finger</keyword>
<name>A0A7S4W3I1_9DINO</name>
<evidence type="ECO:0000256" key="1">
    <source>
        <dbReference type="PROSITE-ProRule" id="PRU00723"/>
    </source>
</evidence>
<feature type="compositionally biased region" description="Low complexity" evidence="2">
    <location>
        <begin position="52"/>
        <end position="70"/>
    </location>
</feature>
<reference evidence="4" key="1">
    <citation type="submission" date="2021-01" db="EMBL/GenBank/DDBJ databases">
        <authorList>
            <person name="Corre E."/>
            <person name="Pelletier E."/>
            <person name="Niang G."/>
            <person name="Scheremetjew M."/>
            <person name="Finn R."/>
            <person name="Kale V."/>
            <person name="Holt S."/>
            <person name="Cochrane G."/>
            <person name="Meng A."/>
            <person name="Brown T."/>
            <person name="Cohen L."/>
        </authorList>
    </citation>
    <scope>NUCLEOTIDE SEQUENCE</scope>
    <source>
        <strain evidence="4">CCMP3105</strain>
    </source>
</reference>